<evidence type="ECO:0000259" key="2">
    <source>
        <dbReference type="Pfam" id="PF03781"/>
    </source>
</evidence>
<evidence type="ECO:0000256" key="1">
    <source>
        <dbReference type="SAM" id="SignalP"/>
    </source>
</evidence>
<dbReference type="InterPro" id="IPR005532">
    <property type="entry name" value="SUMF_dom"/>
</dbReference>
<evidence type="ECO:0000313" key="4">
    <source>
        <dbReference type="Proteomes" id="UP001176478"/>
    </source>
</evidence>
<name>A0ABT9AW81_9GAMM</name>
<feature type="domain" description="Sulfatase-modifying factor enzyme-like" evidence="2">
    <location>
        <begin position="25"/>
        <end position="276"/>
    </location>
</feature>
<protein>
    <submittedName>
        <fullName evidence="3">SUMF1/EgtB/PvdO family nonheme iron enzyme</fullName>
    </submittedName>
</protein>
<dbReference type="Pfam" id="PF03781">
    <property type="entry name" value="FGE-sulfatase"/>
    <property type="match status" value="1"/>
</dbReference>
<sequence length="291" mass="32652">MKYLASLILFILPIWSTHASSSLFQEVYIDQGDYYVGAVFGDHDYKSNSNVKLNGYFIMNTEVTYKLYDEIINWAHGQGYKINEGCNGSFYDDCRTSDLNNKDHPITNIEWSDAIVFANALSEKMGLEPAYIIADNSILRDSSQYSFSINNNANGYRLPTIAEWMVAARGGNNGLIDGTYGHYYSGSNNAKEVAWFPEPNTELFGTSPVGKLKANALGIYDMSGNVYEWVYDSETVLGTEMYYFCGGSYLQPAGLSSCDIHSAGFVMPDIGFRLVRSATKWNLRNSSIYYY</sequence>
<gene>
    <name evidence="3" type="ORF">Q5E86_20350</name>
</gene>
<dbReference type="InterPro" id="IPR016187">
    <property type="entry name" value="CTDL_fold"/>
</dbReference>
<feature type="signal peptide" evidence="1">
    <location>
        <begin position="1"/>
        <end position="19"/>
    </location>
</feature>
<evidence type="ECO:0000313" key="3">
    <source>
        <dbReference type="EMBL" id="MDO7858649.1"/>
    </source>
</evidence>
<dbReference type="EMBL" id="JAUQTG010000017">
    <property type="protein sequence ID" value="MDO7858649.1"/>
    <property type="molecule type" value="Genomic_DNA"/>
</dbReference>
<organism evidence="3 4">
    <name type="scientific">Providencia huashanensis</name>
    <dbReference type="NCBI Taxonomy" id="3037798"/>
    <lineage>
        <taxon>Bacteria</taxon>
        <taxon>Pseudomonadati</taxon>
        <taxon>Pseudomonadota</taxon>
        <taxon>Gammaproteobacteria</taxon>
        <taxon>Enterobacterales</taxon>
        <taxon>Morganellaceae</taxon>
        <taxon>Providencia</taxon>
    </lineage>
</organism>
<reference evidence="3" key="1">
    <citation type="submission" date="2023-07" db="EMBL/GenBank/DDBJ databases">
        <authorList>
            <person name="Yang W."/>
            <person name="Chen J."/>
            <person name="Ji P."/>
            <person name="Hu F."/>
        </authorList>
    </citation>
    <scope>NUCLEOTIDE SEQUENCE</scope>
    <source>
        <strain evidence="3">CRE-138-0111</strain>
    </source>
</reference>
<keyword evidence="4" id="KW-1185">Reference proteome</keyword>
<dbReference type="InterPro" id="IPR042095">
    <property type="entry name" value="SUMF_sf"/>
</dbReference>
<reference evidence="3" key="2">
    <citation type="journal article" date="2024" name="Int. J. Antimicrob. Agents">
        <title>Identification of a novel Providencia species showing multi-drug-resistant in three patients with hospital-acquired infection.</title>
        <authorList>
            <person name="Yang W."/>
            <person name="Chen J."/>
            <person name="Yang F."/>
            <person name="Ji P."/>
            <person name="Shen S."/>
            <person name="Yin D."/>
            <person name="Hu F."/>
        </authorList>
    </citation>
    <scope>NUCLEOTIDE SEQUENCE</scope>
    <source>
        <strain evidence="3">CRE-138-0111</strain>
    </source>
</reference>
<accession>A0ABT9AW81</accession>
<dbReference type="Gene3D" id="3.90.1580.10">
    <property type="entry name" value="paralog of FGE (formylglycine-generating enzyme)"/>
    <property type="match status" value="1"/>
</dbReference>
<dbReference type="PANTHER" id="PTHR23150">
    <property type="entry name" value="SULFATASE MODIFYING FACTOR 1, 2"/>
    <property type="match status" value="1"/>
</dbReference>
<proteinExistence type="predicted"/>
<keyword evidence="1" id="KW-0732">Signal</keyword>
<dbReference type="InterPro" id="IPR051043">
    <property type="entry name" value="Sulfatase_Mod_Factor_Kinase"/>
</dbReference>
<dbReference type="SUPFAM" id="SSF56436">
    <property type="entry name" value="C-type lectin-like"/>
    <property type="match status" value="1"/>
</dbReference>
<dbReference type="Proteomes" id="UP001176478">
    <property type="component" value="Unassembled WGS sequence"/>
</dbReference>
<dbReference type="PANTHER" id="PTHR23150:SF19">
    <property type="entry name" value="FORMYLGLYCINE-GENERATING ENZYME"/>
    <property type="match status" value="1"/>
</dbReference>
<comment type="caution">
    <text evidence="3">The sequence shown here is derived from an EMBL/GenBank/DDBJ whole genome shotgun (WGS) entry which is preliminary data.</text>
</comment>
<feature type="chain" id="PRO_5046470343" evidence="1">
    <location>
        <begin position="20"/>
        <end position="291"/>
    </location>
</feature>